<accession>A0A154BUT2</accession>
<comment type="caution">
    <text evidence="1">The sequence shown here is derived from an EMBL/GenBank/DDBJ whole genome shotgun (WGS) entry which is preliminary data.</text>
</comment>
<dbReference type="STRING" id="1794912.AXX12_17100"/>
<dbReference type="AlphaFoldDB" id="A0A154BUT2"/>
<dbReference type="EMBL" id="LSGP01000006">
    <property type="protein sequence ID" value="KYZ77783.1"/>
    <property type="molecule type" value="Genomic_DNA"/>
</dbReference>
<gene>
    <name evidence="1" type="ORF">AXX12_17100</name>
</gene>
<proteinExistence type="predicted"/>
<dbReference type="Proteomes" id="UP000076268">
    <property type="component" value="Unassembled WGS sequence"/>
</dbReference>
<name>A0A154BUT2_ANASB</name>
<evidence type="ECO:0008006" key="3">
    <source>
        <dbReference type="Google" id="ProtNLM"/>
    </source>
</evidence>
<organism evidence="1 2">
    <name type="scientific">Anaerosporomusa subterranea</name>
    <dbReference type="NCBI Taxonomy" id="1794912"/>
    <lineage>
        <taxon>Bacteria</taxon>
        <taxon>Bacillati</taxon>
        <taxon>Bacillota</taxon>
        <taxon>Negativicutes</taxon>
        <taxon>Acetonemataceae</taxon>
        <taxon>Anaerosporomusa</taxon>
    </lineage>
</organism>
<protein>
    <recommendedName>
        <fullName evidence="3">Alpha/beta hydrolase</fullName>
    </recommendedName>
</protein>
<evidence type="ECO:0000313" key="1">
    <source>
        <dbReference type="EMBL" id="KYZ77783.1"/>
    </source>
</evidence>
<sequence>MSYIEVGKGVKIFVEDLNPDGEKTALFIHGWQRITRYSGIKFDQLPRHGSSPKIALEKHR</sequence>
<evidence type="ECO:0000313" key="2">
    <source>
        <dbReference type="Proteomes" id="UP000076268"/>
    </source>
</evidence>
<reference evidence="1 2" key="1">
    <citation type="submission" date="2016-02" db="EMBL/GenBank/DDBJ databases">
        <title>Anaerosporomusa subterraneum gen. nov., sp. nov., a spore-forming obligate anaerobe isolated from saprolite.</title>
        <authorList>
            <person name="Choi J.K."/>
            <person name="Shah M."/>
            <person name="Yee N."/>
        </authorList>
    </citation>
    <scope>NUCLEOTIDE SEQUENCE [LARGE SCALE GENOMIC DNA]</scope>
    <source>
        <strain evidence="1 2">RU4</strain>
    </source>
</reference>
<keyword evidence="2" id="KW-1185">Reference proteome</keyword>